<comment type="caution">
    <text evidence="1">The sequence shown here is derived from an EMBL/GenBank/DDBJ whole genome shotgun (WGS) entry which is preliminary data.</text>
</comment>
<dbReference type="AlphaFoldDB" id="A0A9J6QK31"/>
<proteinExistence type="predicted"/>
<evidence type="ECO:0000313" key="1">
    <source>
        <dbReference type="EMBL" id="MCU6671196.1"/>
    </source>
</evidence>
<evidence type="ECO:0000313" key="2">
    <source>
        <dbReference type="Proteomes" id="UP001061282"/>
    </source>
</evidence>
<accession>A0A9J6QK31</accession>
<name>A0A9J6QK31_9ENTR</name>
<dbReference type="PANTHER" id="PTHR30087">
    <property type="entry name" value="INNER MEMBRANE PROTEIN"/>
    <property type="match status" value="1"/>
</dbReference>
<organism evidence="1 2">
    <name type="scientific">Silvania confinis</name>
    <dbReference type="NCBI Taxonomy" id="2926470"/>
    <lineage>
        <taxon>Bacteria</taxon>
        <taxon>Pseudomonadati</taxon>
        <taxon>Pseudomonadota</taxon>
        <taxon>Gammaproteobacteria</taxon>
        <taxon>Enterobacterales</taxon>
        <taxon>Enterobacteriaceae</taxon>
        <taxon>Silvania</taxon>
    </lineage>
</organism>
<dbReference type="PANTHER" id="PTHR30087:SF1">
    <property type="entry name" value="HYPOTHETICAL CYTOSOLIC PROTEIN"/>
    <property type="match status" value="1"/>
</dbReference>
<protein>
    <submittedName>
        <fullName evidence="1">DUF523 domain-containing protein</fullName>
    </submittedName>
</protein>
<dbReference type="EMBL" id="JAMGZJ010000078">
    <property type="protein sequence ID" value="MCU6671196.1"/>
    <property type="molecule type" value="Genomic_DNA"/>
</dbReference>
<sequence>MKTKILVSACLMGHQVRYNASAKAQLTAQLRRWREEDRLVVHCPELAAGLPVPRLPAEIYEANGDDVMAGKARILESDGSDVTAHYQLAAWLALRTALEAGCRAALLTDGSPTCGSLVIYDGSFSGQRRSGMGVAAALLGEHGIQVFSDTQLPALIAWIEEQEYDSVQTGL</sequence>
<keyword evidence="2" id="KW-1185">Reference proteome</keyword>
<dbReference type="Pfam" id="PF04463">
    <property type="entry name" value="2-thiour_desulf"/>
    <property type="match status" value="1"/>
</dbReference>
<reference evidence="1" key="1">
    <citation type="submission" date="2022-05" db="EMBL/GenBank/DDBJ databases">
        <title>Description of a novel species of Leclercia; Leclercia tamurae and the Proposal for a Novel Genus Silvania gen. nov. Containing Two Novel Species Silvania hatchlandensis sp. nov. and Silvania confinis sp. nov. Isolated from the Rhizosphere of Oak.</title>
        <authorList>
            <person name="Maddock D.W."/>
            <person name="Brady C.L."/>
            <person name="Denman S."/>
            <person name="Arnold D."/>
        </authorList>
    </citation>
    <scope>NUCLEOTIDE SEQUENCE</scope>
    <source>
        <strain evidence="1">H4N4</strain>
    </source>
</reference>
<dbReference type="RefSeq" id="WP_271269693.1">
    <property type="nucleotide sequence ID" value="NZ_JAMGZJ010000078.1"/>
</dbReference>
<dbReference type="InterPro" id="IPR007553">
    <property type="entry name" value="2-thiour_desulf"/>
</dbReference>
<dbReference type="Proteomes" id="UP001061282">
    <property type="component" value="Unassembled WGS sequence"/>
</dbReference>
<gene>
    <name evidence="1" type="ORF">M8013_20945</name>
</gene>